<dbReference type="InterPro" id="IPR040152">
    <property type="entry name" value="Atp25"/>
</dbReference>
<comment type="pathway">
    <text evidence="4">Protein modification; protein ubiquitination.</text>
</comment>
<evidence type="ECO:0000313" key="22">
    <source>
        <dbReference type="EMBL" id="OJJ67199.1"/>
    </source>
</evidence>
<feature type="domain" description="RING-type" evidence="21">
    <location>
        <begin position="1081"/>
        <end position="1172"/>
    </location>
</feature>
<feature type="compositionally biased region" description="Low complexity" evidence="20">
    <location>
        <begin position="69"/>
        <end position="78"/>
    </location>
</feature>
<feature type="compositionally biased region" description="Basic and acidic residues" evidence="20">
    <location>
        <begin position="1150"/>
        <end position="1166"/>
    </location>
</feature>
<dbReference type="VEuPathDB" id="FungiDB:ASPBRDRAFT_136484"/>
<dbReference type="AlphaFoldDB" id="A0A1L9U6B3"/>
<dbReference type="STRING" id="767769.A0A1L9U6B3"/>
<evidence type="ECO:0000313" key="23">
    <source>
        <dbReference type="Proteomes" id="UP000184499"/>
    </source>
</evidence>
<comment type="similarity">
    <text evidence="6 19">Belongs to the ATP25 family.</text>
</comment>
<dbReference type="SUPFAM" id="SSF57850">
    <property type="entry name" value="RING/U-box"/>
    <property type="match status" value="1"/>
</dbReference>
<gene>
    <name evidence="22" type="ORF">ASPBRDRAFT_136484</name>
</gene>
<dbReference type="OMA" id="CASTWIP"/>
<dbReference type="GeneID" id="93571286"/>
<evidence type="ECO:0000256" key="18">
    <source>
        <dbReference type="ARBA" id="ARBA00023140"/>
    </source>
</evidence>
<dbReference type="Pfam" id="PF04757">
    <property type="entry name" value="Pex2_Pex12"/>
    <property type="match status" value="1"/>
</dbReference>
<evidence type="ECO:0000256" key="15">
    <source>
        <dbReference type="ARBA" id="ARBA00022989"/>
    </source>
</evidence>
<keyword evidence="10" id="KW-0863">Zinc-finger</keyword>
<evidence type="ECO:0000256" key="19">
    <source>
        <dbReference type="RuleBase" id="RU367062"/>
    </source>
</evidence>
<evidence type="ECO:0000256" key="5">
    <source>
        <dbReference type="ARBA" id="ARBA00008704"/>
    </source>
</evidence>
<dbReference type="PANTHER" id="PTHR28087">
    <property type="entry name" value="ATPASE SYNTHESIS PROTEIN 25, MITOCHONDRIAL"/>
    <property type="match status" value="1"/>
</dbReference>
<comment type="function">
    <text evidence="19">Mitochondrial mRNA stabilization factor.</text>
</comment>
<name>A0A1L9U6B3_ASPBC</name>
<reference evidence="23" key="1">
    <citation type="journal article" date="2017" name="Genome Biol.">
        <title>Comparative genomics reveals high biological diversity and specific adaptations in the industrially and medically important fungal genus Aspergillus.</title>
        <authorList>
            <person name="de Vries R.P."/>
            <person name="Riley R."/>
            <person name="Wiebenga A."/>
            <person name="Aguilar-Osorio G."/>
            <person name="Amillis S."/>
            <person name="Uchima C.A."/>
            <person name="Anderluh G."/>
            <person name="Asadollahi M."/>
            <person name="Askin M."/>
            <person name="Barry K."/>
            <person name="Battaglia E."/>
            <person name="Bayram O."/>
            <person name="Benocci T."/>
            <person name="Braus-Stromeyer S.A."/>
            <person name="Caldana C."/>
            <person name="Canovas D."/>
            <person name="Cerqueira G.C."/>
            <person name="Chen F."/>
            <person name="Chen W."/>
            <person name="Choi C."/>
            <person name="Clum A."/>
            <person name="Dos Santos R.A."/>
            <person name="Damasio A.R."/>
            <person name="Diallinas G."/>
            <person name="Emri T."/>
            <person name="Fekete E."/>
            <person name="Flipphi M."/>
            <person name="Freyberg S."/>
            <person name="Gallo A."/>
            <person name="Gournas C."/>
            <person name="Habgood R."/>
            <person name="Hainaut M."/>
            <person name="Harispe M.L."/>
            <person name="Henrissat B."/>
            <person name="Hilden K.S."/>
            <person name="Hope R."/>
            <person name="Hossain A."/>
            <person name="Karabika E."/>
            <person name="Karaffa L."/>
            <person name="Karanyi Z."/>
            <person name="Krasevec N."/>
            <person name="Kuo A."/>
            <person name="Kusch H."/>
            <person name="LaButti K."/>
            <person name="Lagendijk E.L."/>
            <person name="Lapidus A."/>
            <person name="Levasseur A."/>
            <person name="Lindquist E."/>
            <person name="Lipzen A."/>
            <person name="Logrieco A.F."/>
            <person name="MacCabe A."/>
            <person name="Maekelae M.R."/>
            <person name="Malavazi I."/>
            <person name="Melin P."/>
            <person name="Meyer V."/>
            <person name="Mielnichuk N."/>
            <person name="Miskei M."/>
            <person name="Molnar A.P."/>
            <person name="Mule G."/>
            <person name="Ngan C.Y."/>
            <person name="Orejas M."/>
            <person name="Orosz E."/>
            <person name="Ouedraogo J.P."/>
            <person name="Overkamp K.M."/>
            <person name="Park H.-S."/>
            <person name="Perrone G."/>
            <person name="Piumi F."/>
            <person name="Punt P.J."/>
            <person name="Ram A.F."/>
            <person name="Ramon A."/>
            <person name="Rauscher S."/>
            <person name="Record E."/>
            <person name="Riano-Pachon D.M."/>
            <person name="Robert V."/>
            <person name="Roehrig J."/>
            <person name="Ruller R."/>
            <person name="Salamov A."/>
            <person name="Salih N.S."/>
            <person name="Samson R.A."/>
            <person name="Sandor E."/>
            <person name="Sanguinetti M."/>
            <person name="Schuetze T."/>
            <person name="Sepcic K."/>
            <person name="Shelest E."/>
            <person name="Sherlock G."/>
            <person name="Sophianopoulou V."/>
            <person name="Squina F.M."/>
            <person name="Sun H."/>
            <person name="Susca A."/>
            <person name="Todd R.B."/>
            <person name="Tsang A."/>
            <person name="Unkles S.E."/>
            <person name="van de Wiele N."/>
            <person name="van Rossen-Uffink D."/>
            <person name="Oliveira J.V."/>
            <person name="Vesth T.C."/>
            <person name="Visser J."/>
            <person name="Yu J.-H."/>
            <person name="Zhou M."/>
            <person name="Andersen M.R."/>
            <person name="Archer D.B."/>
            <person name="Baker S.E."/>
            <person name="Benoit I."/>
            <person name="Brakhage A.A."/>
            <person name="Braus G.H."/>
            <person name="Fischer R."/>
            <person name="Frisvad J.C."/>
            <person name="Goldman G.H."/>
            <person name="Houbraken J."/>
            <person name="Oakley B."/>
            <person name="Pocsi I."/>
            <person name="Scazzocchio C."/>
            <person name="Seiboth B."/>
            <person name="vanKuyk P.A."/>
            <person name="Wortman J."/>
            <person name="Dyer P.S."/>
            <person name="Grigoriev I.V."/>
        </authorList>
    </citation>
    <scope>NUCLEOTIDE SEQUENCE [LARGE SCALE GENOMIC DNA]</scope>
    <source>
        <strain evidence="23">CBS 101740 / IMI 381727 / IBT 21946</strain>
    </source>
</reference>
<dbReference type="GO" id="GO:0048255">
    <property type="term" value="P:mRNA stabilization"/>
    <property type="evidence" value="ECO:0007669"/>
    <property type="project" value="TreeGrafter"/>
</dbReference>
<comment type="function">
    <text evidence="1">Probable mitochondrial mRNA stabilization factor.</text>
</comment>
<evidence type="ECO:0000256" key="12">
    <source>
        <dbReference type="ARBA" id="ARBA00022833"/>
    </source>
</evidence>
<keyword evidence="18" id="KW-0576">Peroxisome</keyword>
<evidence type="ECO:0000256" key="10">
    <source>
        <dbReference type="ARBA" id="ARBA00022771"/>
    </source>
</evidence>
<organism evidence="22 23">
    <name type="scientific">Aspergillus brasiliensis (strain CBS 101740 / IMI 381727 / IBT 21946)</name>
    <dbReference type="NCBI Taxonomy" id="767769"/>
    <lineage>
        <taxon>Eukaryota</taxon>
        <taxon>Fungi</taxon>
        <taxon>Dikarya</taxon>
        <taxon>Ascomycota</taxon>
        <taxon>Pezizomycotina</taxon>
        <taxon>Eurotiomycetes</taxon>
        <taxon>Eurotiomycetidae</taxon>
        <taxon>Eurotiales</taxon>
        <taxon>Aspergillaceae</taxon>
        <taxon>Aspergillus</taxon>
        <taxon>Aspergillus subgen. Circumdati</taxon>
    </lineage>
</organism>
<dbReference type="EMBL" id="KV878695">
    <property type="protein sequence ID" value="OJJ67199.1"/>
    <property type="molecule type" value="Genomic_DNA"/>
</dbReference>
<proteinExistence type="inferred from homology"/>
<evidence type="ECO:0000256" key="4">
    <source>
        <dbReference type="ARBA" id="ARBA00004906"/>
    </source>
</evidence>
<evidence type="ECO:0000256" key="11">
    <source>
        <dbReference type="ARBA" id="ARBA00022792"/>
    </source>
</evidence>
<dbReference type="FunFam" id="3.30.460.10:FF:000044">
    <property type="entry name" value="ATPase synthesis protein 25, mitochondrial"/>
    <property type="match status" value="1"/>
</dbReference>
<evidence type="ECO:0000256" key="16">
    <source>
        <dbReference type="ARBA" id="ARBA00023128"/>
    </source>
</evidence>
<dbReference type="InterPro" id="IPR001841">
    <property type="entry name" value="Znf_RING"/>
</dbReference>
<feature type="region of interest" description="Disordered" evidence="20">
    <location>
        <begin position="923"/>
        <end position="943"/>
    </location>
</feature>
<dbReference type="GO" id="GO:0005743">
    <property type="term" value="C:mitochondrial inner membrane"/>
    <property type="evidence" value="ECO:0007669"/>
    <property type="project" value="UniProtKB-SubCell"/>
</dbReference>
<dbReference type="OrthoDB" id="107372at2759"/>
<evidence type="ECO:0000256" key="6">
    <source>
        <dbReference type="ARBA" id="ARBA00010787"/>
    </source>
</evidence>
<keyword evidence="23" id="KW-1185">Reference proteome</keyword>
<dbReference type="InterPro" id="IPR006845">
    <property type="entry name" value="Pex_N"/>
</dbReference>
<dbReference type="GO" id="GO:0008270">
    <property type="term" value="F:zinc ion binding"/>
    <property type="evidence" value="ECO:0007669"/>
    <property type="project" value="UniProtKB-KW"/>
</dbReference>
<evidence type="ECO:0000256" key="8">
    <source>
        <dbReference type="ARBA" id="ARBA00022692"/>
    </source>
</evidence>
<evidence type="ECO:0000256" key="1">
    <source>
        <dbReference type="ARBA" id="ARBA00003470"/>
    </source>
</evidence>
<dbReference type="InterPro" id="IPR043519">
    <property type="entry name" value="NT_sf"/>
</dbReference>
<dbReference type="Gene3D" id="3.30.40.10">
    <property type="entry name" value="Zinc/RING finger domain, C3HC4 (zinc finger)"/>
    <property type="match status" value="1"/>
</dbReference>
<dbReference type="GO" id="GO:0016562">
    <property type="term" value="P:protein import into peroxisome matrix, receptor recycling"/>
    <property type="evidence" value="ECO:0007669"/>
    <property type="project" value="UniProtKB-ARBA"/>
</dbReference>
<feature type="compositionally biased region" description="Low complexity" evidence="20">
    <location>
        <begin position="48"/>
        <end position="61"/>
    </location>
</feature>
<keyword evidence="14 19" id="KW-0809">Transit peptide</keyword>
<protein>
    <recommendedName>
        <fullName evidence="19">ATPase synthesis protein 25</fullName>
    </recommendedName>
</protein>
<dbReference type="Proteomes" id="UP000184499">
    <property type="component" value="Unassembled WGS sequence"/>
</dbReference>
<keyword evidence="7" id="KW-0813">Transport</keyword>
<keyword evidence="9" id="KW-0479">Metal-binding</keyword>
<evidence type="ECO:0000256" key="13">
    <source>
        <dbReference type="ARBA" id="ARBA00022927"/>
    </source>
</evidence>
<keyword evidence="17 19" id="KW-0472">Membrane</keyword>
<evidence type="ECO:0000256" key="7">
    <source>
        <dbReference type="ARBA" id="ARBA00022448"/>
    </source>
</evidence>
<evidence type="ECO:0000259" key="21">
    <source>
        <dbReference type="SMART" id="SM00184"/>
    </source>
</evidence>
<dbReference type="PANTHER" id="PTHR28087:SF1">
    <property type="entry name" value="ATPASE SYNTHESIS PROTEIN 25, MITOCHONDRIAL"/>
    <property type="match status" value="1"/>
</dbReference>
<comment type="subcellular location">
    <subcellularLocation>
        <location evidence="2 19">Mitochondrion inner membrane</location>
        <topology evidence="2 19">Peripheral membrane protein</topology>
        <orientation evidence="2 19">Matrix side</orientation>
    </subcellularLocation>
    <subcellularLocation>
        <location evidence="3">Peroxisome membrane</location>
        <topology evidence="3">Multi-pass membrane protein</topology>
    </subcellularLocation>
</comment>
<keyword evidence="11 19" id="KW-0999">Mitochondrion inner membrane</keyword>
<keyword evidence="12" id="KW-0862">Zinc</keyword>
<dbReference type="InterPro" id="IPR013083">
    <property type="entry name" value="Znf_RING/FYVE/PHD"/>
</dbReference>
<evidence type="ECO:0000256" key="20">
    <source>
        <dbReference type="SAM" id="MobiDB-lite"/>
    </source>
</evidence>
<dbReference type="SMART" id="SM00184">
    <property type="entry name" value="RING"/>
    <property type="match status" value="1"/>
</dbReference>
<evidence type="ECO:0000256" key="2">
    <source>
        <dbReference type="ARBA" id="ARBA00004443"/>
    </source>
</evidence>
<evidence type="ECO:0000256" key="9">
    <source>
        <dbReference type="ARBA" id="ARBA00022723"/>
    </source>
</evidence>
<sequence>MNRALLRAAWSSRTVLRAPPSVSRAAVYRSTFHPVNRSFASVSCLRSEQPSSSSSAVPPESAELKEESTGSSASESTTHIPWYLQEEAPLAESEQKSSRDQIPELPENPPAILPALLDYVFKDIGLDELKLIDLRGLETPPALGANVIMIIGTARSVKHLNVSADRLCRWLRSTYKLSPYADGLLGRNELKIKLRRKARRARLASRSGTMFDEKDDGITTGWICVNAGVVEETPVKKDENYSFEGFGHTATGTRIVVQMFTEEKRAEVDLESLWQKALERSERAKQRLSQVNPGAPSEEVRASYSINVSPSDRELGHASRFPTSPLFGQKRLLHTDHRPISQEFDRAAIHAEDTEKTLDSQPSSLLPDHTHSDHGKPTRSMDALFDHLSRLSDVQARIELGEGPEDHDSTLFLRLFHDLLSVSSAEEKAIARLVLFCNAISRQHPGYTKRRLYAAFTECTCAGYTVSDDLAFTVVSALLSPRLAGTSSEDVAGQVPEADQELALLVLEHLSLRGTNVVNMRVFNMIYQAAAISPSTTVPNGANDKSALSRVSRLIDTLDLPFEPEQARSLMLALFKHGDYDGFWKLWRKLPLNGSLRTAADYKMLFRLHADLGDELRARDCISTWIPMMRREDNPIPLEGELLVDIKRCLMLADPDIVQKAAEGSTSNLLLYSRANDWRLVAIMEYLPSLQQEFDELKPSLFELLAEQQLSDLLPPSIRYILAVATHRHPRYLLRILNSYDEIYALLSLVVERYYLRTFGGSFTENFYSLKRERVLLTKNGEIPRAQLGAPGPVREALKLRSSDVWKNLLVMVGIPYLKRKLDEGYDIHAAPQASLITSGGPRYNPGDDLPPNPTIRQRLHHYYKWFLRNIYPSVNAAYYFSILAFNLAYLFDNTKYSSPFLWLIGTRIRRLSSADHRAIASILDPKPAPPGPGGASARTRPGSGLLGLLSPQNLYPQLLTSLRYFLPASIFALKFLEWWHASDFSRQLARKATEVLDLPAPVTAGMTPPSEKRKAAAAAAAAASTEKRQQQPSSPTLKSALKSGAPPARTRIQPPISATSYLPIFTVPLPPPDSDVASACPICLNGLTNPTACQTGYVFCYVCIFHWLNGEHQRQLDFMNGEGAGAAWADDDLEGDEEGKQGGGDGNEEEMKKSRSRRGKWESGKGRCPVTGRRVLGGTEGLRRVLV</sequence>
<comment type="similarity">
    <text evidence="5">Belongs to the pex2/pex10/pex12 family.</text>
</comment>
<accession>A0A1L9U6B3</accession>
<keyword evidence="8" id="KW-0812">Transmembrane</keyword>
<dbReference type="Gene3D" id="3.30.460.10">
    <property type="entry name" value="Beta Polymerase, domain 2"/>
    <property type="match status" value="1"/>
</dbReference>
<keyword evidence="13" id="KW-0653">Protein transport</keyword>
<evidence type="ECO:0000256" key="14">
    <source>
        <dbReference type="ARBA" id="ARBA00022946"/>
    </source>
</evidence>
<dbReference type="RefSeq" id="XP_067474448.1">
    <property type="nucleotide sequence ID" value="XM_067618798.1"/>
</dbReference>
<feature type="region of interest" description="Disordered" evidence="20">
    <location>
        <begin position="1020"/>
        <end position="1054"/>
    </location>
</feature>
<dbReference type="GO" id="GO:0140053">
    <property type="term" value="P:mitochondrial gene expression"/>
    <property type="evidence" value="ECO:0007669"/>
    <property type="project" value="UniProtKB-UniRule"/>
</dbReference>
<dbReference type="SUPFAM" id="SSF81301">
    <property type="entry name" value="Nucleotidyltransferase"/>
    <property type="match status" value="1"/>
</dbReference>
<feature type="region of interest" description="Disordered" evidence="20">
    <location>
        <begin position="354"/>
        <end position="378"/>
    </location>
</feature>
<dbReference type="GO" id="GO:0005778">
    <property type="term" value="C:peroxisomal membrane"/>
    <property type="evidence" value="ECO:0007669"/>
    <property type="project" value="UniProtKB-SubCell"/>
</dbReference>
<dbReference type="GO" id="GO:0016567">
    <property type="term" value="P:protein ubiquitination"/>
    <property type="evidence" value="ECO:0007669"/>
    <property type="project" value="UniProtKB-ARBA"/>
</dbReference>
<evidence type="ECO:0000256" key="17">
    <source>
        <dbReference type="ARBA" id="ARBA00023136"/>
    </source>
</evidence>
<evidence type="ECO:0000256" key="3">
    <source>
        <dbReference type="ARBA" id="ARBA00004585"/>
    </source>
</evidence>
<keyword evidence="16 19" id="KW-0496">Mitochondrion</keyword>
<feature type="region of interest" description="Disordered" evidence="20">
    <location>
        <begin position="48"/>
        <end position="78"/>
    </location>
</feature>
<feature type="region of interest" description="Disordered" evidence="20">
    <location>
        <begin position="1128"/>
        <end position="1175"/>
    </location>
</feature>
<keyword evidence="15" id="KW-1133">Transmembrane helix</keyword>